<keyword evidence="1 5" id="KW-0378">Hydrolase</keyword>
<feature type="active site" description="Nucleophile" evidence="3">
    <location>
        <position position="95"/>
    </location>
</feature>
<comment type="caution">
    <text evidence="5">The sequence shown here is derived from an EMBL/GenBank/DDBJ whole genome shotgun (WGS) entry which is preliminary data.</text>
</comment>
<reference evidence="5 6" key="1">
    <citation type="submission" date="2018-06" db="EMBL/GenBank/DDBJ databases">
        <title>Paenibacillus imtechensis sp. nov.</title>
        <authorList>
            <person name="Pinnaka A.K."/>
            <person name="Singh H."/>
            <person name="Kaur M."/>
        </authorList>
    </citation>
    <scope>NUCLEOTIDE SEQUENCE [LARGE SCALE GENOMIC DNA]</scope>
    <source>
        <strain evidence="5 6">SMB1</strain>
    </source>
</reference>
<evidence type="ECO:0000313" key="5">
    <source>
        <dbReference type="EMBL" id="PZD96857.1"/>
    </source>
</evidence>
<dbReference type="Pfam" id="PF07470">
    <property type="entry name" value="Glyco_hydro_88"/>
    <property type="match status" value="1"/>
</dbReference>
<evidence type="ECO:0000256" key="1">
    <source>
        <dbReference type="ARBA" id="ARBA00022801"/>
    </source>
</evidence>
<dbReference type="AlphaFoldDB" id="A0A2W1LZB7"/>
<dbReference type="PANTHER" id="PTHR36845:SF1">
    <property type="entry name" value="HYDROLASE, PUTATIVE (AFU_ORTHOLOGUE AFUA_7G05090)-RELATED"/>
    <property type="match status" value="1"/>
</dbReference>
<evidence type="ECO:0000256" key="4">
    <source>
        <dbReference type="PIRSR" id="PIRSR610905-2"/>
    </source>
</evidence>
<dbReference type="Proteomes" id="UP000249522">
    <property type="component" value="Unassembled WGS sequence"/>
</dbReference>
<keyword evidence="6" id="KW-1185">Reference proteome</keyword>
<dbReference type="RefSeq" id="WP_111145868.1">
    <property type="nucleotide sequence ID" value="NZ_QKRB01000036.1"/>
</dbReference>
<feature type="binding site" evidence="4">
    <location>
        <position position="224"/>
    </location>
    <ligand>
        <name>substrate</name>
    </ligand>
</feature>
<gene>
    <name evidence="5" type="ORF">DNH61_06575</name>
</gene>
<evidence type="ECO:0000256" key="3">
    <source>
        <dbReference type="PIRSR" id="PIRSR610905-1"/>
    </source>
</evidence>
<dbReference type="InterPro" id="IPR010905">
    <property type="entry name" value="Glyco_hydro_88"/>
</dbReference>
<protein>
    <submittedName>
        <fullName evidence="5">Glycosyl hydrolase</fullName>
    </submittedName>
</protein>
<feature type="active site" description="Proton donor" evidence="3">
    <location>
        <position position="152"/>
    </location>
</feature>
<dbReference type="Gene3D" id="1.50.10.10">
    <property type="match status" value="1"/>
</dbReference>
<dbReference type="SUPFAM" id="SSF48208">
    <property type="entry name" value="Six-hairpin glycosidases"/>
    <property type="match status" value="1"/>
</dbReference>
<evidence type="ECO:0000313" key="6">
    <source>
        <dbReference type="Proteomes" id="UP000249522"/>
    </source>
</evidence>
<feature type="binding site" evidence="4">
    <location>
        <position position="152"/>
    </location>
    <ligand>
        <name>substrate</name>
    </ligand>
</feature>
<dbReference type="InterPro" id="IPR052369">
    <property type="entry name" value="UG_Glycosaminoglycan_Hydrolase"/>
</dbReference>
<comment type="similarity">
    <text evidence="2">Belongs to the glycosyl hydrolase 88 family.</text>
</comment>
<feature type="binding site" evidence="4">
    <location>
        <position position="95"/>
    </location>
    <ligand>
        <name>substrate</name>
    </ligand>
</feature>
<dbReference type="GO" id="GO:0052757">
    <property type="term" value="F:chondroitin hydrolase activity"/>
    <property type="evidence" value="ECO:0007669"/>
    <property type="project" value="TreeGrafter"/>
</dbReference>
<accession>A0A2W1LZB7</accession>
<dbReference type="InterPro" id="IPR008928">
    <property type="entry name" value="6-hairpin_glycosidase_sf"/>
</dbReference>
<organism evidence="5 6">
    <name type="scientific">Paenibacillus sambharensis</name>
    <dbReference type="NCBI Taxonomy" id="1803190"/>
    <lineage>
        <taxon>Bacteria</taxon>
        <taxon>Bacillati</taxon>
        <taxon>Bacillota</taxon>
        <taxon>Bacilli</taxon>
        <taxon>Bacillales</taxon>
        <taxon>Paenibacillaceae</taxon>
        <taxon>Paenibacillus</taxon>
    </lineage>
</organism>
<feature type="binding site" evidence="4">
    <location>
        <position position="228"/>
    </location>
    <ligand>
        <name>substrate</name>
    </ligand>
</feature>
<dbReference type="InterPro" id="IPR012341">
    <property type="entry name" value="6hp_glycosidase-like_sf"/>
</dbReference>
<proteinExistence type="inferred from homology"/>
<dbReference type="GO" id="GO:0000272">
    <property type="term" value="P:polysaccharide catabolic process"/>
    <property type="evidence" value="ECO:0007669"/>
    <property type="project" value="TreeGrafter"/>
</dbReference>
<dbReference type="PANTHER" id="PTHR36845">
    <property type="entry name" value="HYDROLASE, PUTATIVE (AFU_ORTHOLOGUE AFUA_7G05090)-RELATED"/>
    <property type="match status" value="1"/>
</dbReference>
<name>A0A2W1LZB7_9BACL</name>
<evidence type="ECO:0000256" key="2">
    <source>
        <dbReference type="ARBA" id="ARBA00038358"/>
    </source>
</evidence>
<dbReference type="OrthoDB" id="428577at2"/>
<dbReference type="EMBL" id="QKRB01000036">
    <property type="protein sequence ID" value="PZD96857.1"/>
    <property type="molecule type" value="Genomic_DNA"/>
</dbReference>
<sequence length="373" mass="42377">MVTETNTTYFTEVWSKLEEKVDRMASQLGDRCPHAAGADGKYDDNPAGWWTSGFWPGILWLMYDINGKAHLRELAWKWDETIEAVMNTSLKLDHDVGFQFLNTAVMKYWITGDKEAQRRGIAAANYLAGRFNPVGNYIRAWNDNLSGWAIVDCSMNLSLLFWASEETKDPRYKHIAMKHADTVLQCFIRPDGSCNHIVNFNPETGEMVESIGGQGYGPESAWSRGQSWALYGMANTYRYTKDIRYLDASKRVAHYFLASLPEDHVPYWDFRVPNQEGEPRDTSAAAIAASGLLELAELVPQEESSLYYRSACRIHEALTEQYGTWDMPDHEGILLGGTSHKPANANVNVSLIYGDYYYVEALAKLKGWKRKVY</sequence>